<dbReference type="GO" id="GO:1905515">
    <property type="term" value="P:non-motile cilium assembly"/>
    <property type="evidence" value="ECO:0007669"/>
    <property type="project" value="TreeGrafter"/>
</dbReference>
<gene>
    <name evidence="2" type="primary">Rpgrip1l_1</name>
    <name evidence="2" type="ORF">PTIVIO_R07945</name>
</gene>
<comment type="caution">
    <text evidence="2">The sequence shown here is derived from an EMBL/GenBank/DDBJ whole genome shotgun (WGS) entry which is preliminary data.</text>
</comment>
<dbReference type="PANTHER" id="PTHR14240:SF4">
    <property type="entry name" value="PROTEIN FANTOM"/>
    <property type="match status" value="1"/>
</dbReference>
<organism evidence="2 3">
    <name type="scientific">Ptilonorhynchus violaceus</name>
    <name type="common">Satin bowerbird</name>
    <name type="synonym">Pyrrhocorax violaceus</name>
    <dbReference type="NCBI Taxonomy" id="28724"/>
    <lineage>
        <taxon>Eukaryota</taxon>
        <taxon>Metazoa</taxon>
        <taxon>Chordata</taxon>
        <taxon>Craniata</taxon>
        <taxon>Vertebrata</taxon>
        <taxon>Euteleostomi</taxon>
        <taxon>Archelosauria</taxon>
        <taxon>Archosauria</taxon>
        <taxon>Dinosauria</taxon>
        <taxon>Saurischia</taxon>
        <taxon>Theropoda</taxon>
        <taxon>Coelurosauria</taxon>
        <taxon>Aves</taxon>
        <taxon>Neognathae</taxon>
        <taxon>Neoaves</taxon>
        <taxon>Telluraves</taxon>
        <taxon>Australaves</taxon>
        <taxon>Passeriformes</taxon>
        <taxon>Ptilonorhynchidae</taxon>
        <taxon>Ptilonorhynchus</taxon>
    </lineage>
</organism>
<protein>
    <submittedName>
        <fullName evidence="2">FTM protein</fullName>
    </submittedName>
</protein>
<reference evidence="2 3" key="1">
    <citation type="submission" date="2019-09" db="EMBL/GenBank/DDBJ databases">
        <title>Bird 10,000 Genomes (B10K) Project - Family phase.</title>
        <authorList>
            <person name="Zhang G."/>
        </authorList>
    </citation>
    <scope>NUCLEOTIDE SEQUENCE [LARGE SCALE GENOMIC DNA]</scope>
    <source>
        <strain evidence="2">B10K-DU-012-10</strain>
        <tissue evidence="2">Blood</tissue>
    </source>
</reference>
<dbReference type="GO" id="GO:0032391">
    <property type="term" value="C:photoreceptor connecting cilium"/>
    <property type="evidence" value="ECO:0007669"/>
    <property type="project" value="TreeGrafter"/>
</dbReference>
<accession>A0A7K6BY00</accession>
<feature type="domain" description="RPGRIP1 C-terminal" evidence="1">
    <location>
        <begin position="1"/>
        <end position="151"/>
    </location>
</feature>
<sequence>IWIKITSLGFTKSRITSDEKIQQLCVECRLKNFPAEDTPLSLPKPTGGQRIHCNDSTVDFQPFLKIKYLLFCVCVCVFTLKFTVLSDAPEDEQDPECEDTDFALVRLKEIFWKQRNIIEQDIDVFDSQDDSAVIGKLKRTAEALHVLPSVKEGMQR</sequence>
<proteinExistence type="predicted"/>
<name>A0A7K6BY00_PTIVI</name>
<keyword evidence="3" id="KW-1185">Reference proteome</keyword>
<dbReference type="EMBL" id="VZRJ01005461">
    <property type="protein sequence ID" value="NWV07264.1"/>
    <property type="molecule type" value="Genomic_DNA"/>
</dbReference>
<evidence type="ECO:0000313" key="3">
    <source>
        <dbReference type="Proteomes" id="UP000584880"/>
    </source>
</evidence>
<evidence type="ECO:0000259" key="1">
    <source>
        <dbReference type="Pfam" id="PF18111"/>
    </source>
</evidence>
<dbReference type="InterPro" id="IPR041091">
    <property type="entry name" value="RPGRIP1_C"/>
</dbReference>
<dbReference type="PANTHER" id="PTHR14240">
    <property type="entry name" value="RETINITIS PIGMENTOSA GTPASE REGULATOR-INTERACTING PROTEIN"/>
    <property type="match status" value="1"/>
</dbReference>
<dbReference type="GO" id="GO:0046548">
    <property type="term" value="P:retinal rod cell development"/>
    <property type="evidence" value="ECO:0007669"/>
    <property type="project" value="TreeGrafter"/>
</dbReference>
<evidence type="ECO:0000313" key="2">
    <source>
        <dbReference type="EMBL" id="NWV07264.1"/>
    </source>
</evidence>
<dbReference type="InterPro" id="IPR031139">
    <property type="entry name" value="RPGRIP1_fam"/>
</dbReference>
<dbReference type="AlphaFoldDB" id="A0A7K6BY00"/>
<dbReference type="Pfam" id="PF18111">
    <property type="entry name" value="RPGR1_C"/>
    <property type="match status" value="1"/>
</dbReference>
<dbReference type="Proteomes" id="UP000584880">
    <property type="component" value="Unassembled WGS sequence"/>
</dbReference>
<feature type="non-terminal residue" evidence="2">
    <location>
        <position position="156"/>
    </location>
</feature>
<dbReference type="GO" id="GO:0031870">
    <property type="term" value="F:thromboxane A2 receptor binding"/>
    <property type="evidence" value="ECO:0007669"/>
    <property type="project" value="TreeGrafter"/>
</dbReference>
<feature type="non-terminal residue" evidence="2">
    <location>
        <position position="1"/>
    </location>
</feature>
<dbReference type="Gene3D" id="2.60.40.150">
    <property type="entry name" value="C2 domain"/>
    <property type="match status" value="2"/>
</dbReference>
<dbReference type="InterPro" id="IPR035892">
    <property type="entry name" value="C2_domain_sf"/>
</dbReference>